<proteinExistence type="predicted"/>
<name>A0A7I7TEV9_9MYCO</name>
<dbReference type="EMBL" id="AP022596">
    <property type="protein sequence ID" value="BBY67762.1"/>
    <property type="molecule type" value="Genomic_DNA"/>
</dbReference>
<dbReference type="KEGG" id="mhev:MHEL_60050"/>
<keyword evidence="2" id="KW-1185">Reference proteome</keyword>
<reference evidence="1 2" key="1">
    <citation type="journal article" date="2019" name="Emerg. Microbes Infect.">
        <title>Comprehensive subspecies identification of 175 nontuberculous mycobacteria species based on 7547 genomic profiles.</title>
        <authorList>
            <person name="Matsumoto Y."/>
            <person name="Kinjo T."/>
            <person name="Motooka D."/>
            <person name="Nabeya D."/>
            <person name="Jung N."/>
            <person name="Uechi K."/>
            <person name="Horii T."/>
            <person name="Iida T."/>
            <person name="Fujita J."/>
            <person name="Nakamura S."/>
        </authorList>
    </citation>
    <scope>NUCLEOTIDE SEQUENCE [LARGE SCALE GENOMIC DNA]</scope>
    <source>
        <strain evidence="1 2">JCM 30396</strain>
    </source>
</reference>
<dbReference type="AlphaFoldDB" id="A0A7I7TEV9"/>
<sequence length="84" mass="9195">MTATISCTYATDPGTLTPAQWSGRLAALRSRGATDTDMRVAECLAALAYWRVRRVLDADREHLNPAHVPALTELLEHAHPAVSR</sequence>
<protein>
    <submittedName>
        <fullName evidence="1">Uncharacterized protein</fullName>
    </submittedName>
</protein>
<dbReference type="Proteomes" id="UP000467148">
    <property type="component" value="Chromosome"/>
</dbReference>
<evidence type="ECO:0000313" key="2">
    <source>
        <dbReference type="Proteomes" id="UP000467148"/>
    </source>
</evidence>
<accession>A0A7I7TEV9</accession>
<organism evidence="1 2">
    <name type="scientific">Mycolicibacterium helvum</name>
    <dbReference type="NCBI Taxonomy" id="1534349"/>
    <lineage>
        <taxon>Bacteria</taxon>
        <taxon>Bacillati</taxon>
        <taxon>Actinomycetota</taxon>
        <taxon>Actinomycetes</taxon>
        <taxon>Mycobacteriales</taxon>
        <taxon>Mycobacteriaceae</taxon>
        <taxon>Mycolicibacterium</taxon>
    </lineage>
</organism>
<dbReference type="RefSeq" id="WP_163751675.1">
    <property type="nucleotide sequence ID" value="NZ_AP022596.1"/>
</dbReference>
<gene>
    <name evidence="1" type="ORF">MHEL_60050</name>
</gene>
<evidence type="ECO:0000313" key="1">
    <source>
        <dbReference type="EMBL" id="BBY67762.1"/>
    </source>
</evidence>